<evidence type="ECO:0000313" key="4">
    <source>
        <dbReference type="Proteomes" id="UP000272942"/>
    </source>
</evidence>
<dbReference type="AlphaFoldDB" id="A0A183A8P6"/>
<dbReference type="InterPro" id="IPR057376">
    <property type="entry name" value="PH_trem"/>
</dbReference>
<proteinExistence type="predicted"/>
<dbReference type="OrthoDB" id="6228237at2759"/>
<accession>A0A183A8P6</accession>
<dbReference type="WBParaSite" id="ECPE_0000333401-mRNA-1">
    <property type="protein sequence ID" value="ECPE_0000333401-mRNA-1"/>
    <property type="gene ID" value="ECPE_0000333401"/>
</dbReference>
<evidence type="ECO:0000313" key="5">
    <source>
        <dbReference type="WBParaSite" id="ECPE_0000333401-mRNA-1"/>
    </source>
</evidence>
<name>A0A183A8P6_9TREM</name>
<evidence type="ECO:0000259" key="2">
    <source>
        <dbReference type="Pfam" id="PF25356"/>
    </source>
</evidence>
<feature type="region of interest" description="Disordered" evidence="1">
    <location>
        <begin position="194"/>
        <end position="249"/>
    </location>
</feature>
<feature type="domain" description="Trematode PH-like" evidence="2">
    <location>
        <begin position="30"/>
        <end position="160"/>
    </location>
</feature>
<dbReference type="Pfam" id="PF25356">
    <property type="entry name" value="PH_trem"/>
    <property type="match status" value="1"/>
</dbReference>
<dbReference type="EMBL" id="UZAN01040296">
    <property type="protein sequence ID" value="VDP69166.1"/>
    <property type="molecule type" value="Genomic_DNA"/>
</dbReference>
<reference evidence="3 4" key="2">
    <citation type="submission" date="2018-11" db="EMBL/GenBank/DDBJ databases">
        <authorList>
            <consortium name="Pathogen Informatics"/>
        </authorList>
    </citation>
    <scope>NUCLEOTIDE SEQUENCE [LARGE SCALE GENOMIC DNA]</scope>
    <source>
        <strain evidence="3 4">Egypt</strain>
    </source>
</reference>
<evidence type="ECO:0000313" key="3">
    <source>
        <dbReference type="EMBL" id="VDP69166.1"/>
    </source>
</evidence>
<organism evidence="5">
    <name type="scientific">Echinostoma caproni</name>
    <dbReference type="NCBI Taxonomy" id="27848"/>
    <lineage>
        <taxon>Eukaryota</taxon>
        <taxon>Metazoa</taxon>
        <taxon>Spiralia</taxon>
        <taxon>Lophotrochozoa</taxon>
        <taxon>Platyhelminthes</taxon>
        <taxon>Trematoda</taxon>
        <taxon>Digenea</taxon>
        <taxon>Plagiorchiida</taxon>
        <taxon>Echinostomata</taxon>
        <taxon>Echinostomatoidea</taxon>
        <taxon>Echinostomatidae</taxon>
        <taxon>Echinostoma</taxon>
    </lineage>
</organism>
<keyword evidence="4" id="KW-1185">Reference proteome</keyword>
<reference evidence="5" key="1">
    <citation type="submission" date="2016-06" db="UniProtKB">
        <authorList>
            <consortium name="WormBaseParasite"/>
        </authorList>
    </citation>
    <scope>IDENTIFICATION</scope>
</reference>
<feature type="compositionally biased region" description="Acidic residues" evidence="1">
    <location>
        <begin position="213"/>
        <end position="222"/>
    </location>
</feature>
<gene>
    <name evidence="3" type="ORF">ECPE_LOCUS3331</name>
</gene>
<sequence>MKGNTGSKSHSIGKGRSSQSLNGETIDSKTKQVVFLKSTVCSIAKQLRQSEDAYQEPLIGKLLAGQLKKRHAHGAEICCLEDRLNFKKTKVFSKAPFRNWVLYSEIEHYFVFPGHDTLFMLVIKSNTPGKSMFETYKCKTADETTRLRRLVCQACTDPMKKLRQNNETNRPCSTVSEVSLHENAISQPNLHEAGIGDLEDDECGSAHSHSSSEDESNEEDVFPEVVHSPQHALPVQSSPSPPPPQHPPAQIFDVRELSPVSFNESKVVLTEVQPVMSAPAYSRVELVELDEDEKSDEDGMTYFDYDPQTGAVMNGEGPIYMFLRRYEVVQDNRYENGYH</sequence>
<protein>
    <submittedName>
        <fullName evidence="5">IRS-type PTB domain-containing protein</fullName>
    </submittedName>
</protein>
<evidence type="ECO:0000256" key="1">
    <source>
        <dbReference type="SAM" id="MobiDB-lite"/>
    </source>
</evidence>
<feature type="region of interest" description="Disordered" evidence="1">
    <location>
        <begin position="1"/>
        <end position="23"/>
    </location>
</feature>
<dbReference type="Proteomes" id="UP000272942">
    <property type="component" value="Unassembled WGS sequence"/>
</dbReference>